<gene>
    <name evidence="1" type="ORF">G8M86_001073</name>
</gene>
<dbReference type="EMBL" id="DAAVGD010000001">
    <property type="protein sequence ID" value="HAF4525737.1"/>
    <property type="molecule type" value="Genomic_DNA"/>
</dbReference>
<name>A0A747KD14_SALER</name>
<evidence type="ECO:0000313" key="1">
    <source>
        <dbReference type="EMBL" id="HAF4525737.1"/>
    </source>
</evidence>
<comment type="caution">
    <text evidence="1">The sequence shown here is derived from an EMBL/GenBank/DDBJ whole genome shotgun (WGS) entry which is preliminary data.</text>
</comment>
<accession>A0A747KD14</accession>
<protein>
    <submittedName>
        <fullName evidence="1">Uncharacterized protein</fullName>
    </submittedName>
</protein>
<proteinExistence type="predicted"/>
<reference evidence="1" key="2">
    <citation type="submission" date="2020-02" db="EMBL/GenBank/DDBJ databases">
        <authorList>
            <consortium name="NCBI Pathogen Detection Project"/>
        </authorList>
    </citation>
    <scope>NUCLEOTIDE SEQUENCE</scope>
    <source>
        <strain evidence="1">MA.AU170 KAK-R</strain>
    </source>
</reference>
<sequence length="131" mass="15071">MEKCLSSIARISGMDNKEIVDLHFALQKEIQKQHHAKNIENTITLCEKAVAISSLVMNAMKKKHRAECDEYARVTGRLSPNSQFYYPNHYASNLLCKHLRSQQKSNMADEIEDKMLKEGWNSGRYADLLDL</sequence>
<organism evidence="1">
    <name type="scientific">Salmonella enterica</name>
    <name type="common">Salmonella choleraesuis</name>
    <dbReference type="NCBI Taxonomy" id="28901"/>
    <lineage>
        <taxon>Bacteria</taxon>
        <taxon>Pseudomonadati</taxon>
        <taxon>Pseudomonadota</taxon>
        <taxon>Gammaproteobacteria</taxon>
        <taxon>Enterobacterales</taxon>
        <taxon>Enterobacteriaceae</taxon>
        <taxon>Salmonella</taxon>
    </lineage>
</organism>
<reference evidence="1" key="1">
    <citation type="journal article" date="2018" name="Genome Biol.">
        <title>SKESA: strategic k-mer extension for scrupulous assemblies.</title>
        <authorList>
            <person name="Souvorov A."/>
            <person name="Agarwala R."/>
            <person name="Lipman D.J."/>
        </authorList>
    </citation>
    <scope>NUCLEOTIDE SEQUENCE</scope>
    <source>
        <strain evidence="1">MA.AU170 KAK-R</strain>
    </source>
</reference>
<dbReference type="AlphaFoldDB" id="A0A747KD14"/>